<dbReference type="InterPro" id="IPR000150">
    <property type="entry name" value="Cof"/>
</dbReference>
<gene>
    <name evidence="1" type="ORF">EW093_04425</name>
</gene>
<dbReference type="InterPro" id="IPR036412">
    <property type="entry name" value="HAD-like_sf"/>
</dbReference>
<dbReference type="InterPro" id="IPR023214">
    <property type="entry name" value="HAD_sf"/>
</dbReference>
<dbReference type="GO" id="GO:0005829">
    <property type="term" value="C:cytosol"/>
    <property type="evidence" value="ECO:0007669"/>
    <property type="project" value="TreeGrafter"/>
</dbReference>
<protein>
    <submittedName>
        <fullName evidence="1">HAD family phosphatase</fullName>
    </submittedName>
</protein>
<dbReference type="PANTHER" id="PTHR10000">
    <property type="entry name" value="PHOSPHOSERINE PHOSPHATASE"/>
    <property type="match status" value="1"/>
</dbReference>
<evidence type="ECO:0000313" key="2">
    <source>
        <dbReference type="Proteomes" id="UP000323824"/>
    </source>
</evidence>
<dbReference type="InterPro" id="IPR006379">
    <property type="entry name" value="HAD-SF_hydro_IIB"/>
</dbReference>
<dbReference type="SFLD" id="SFLDG01140">
    <property type="entry name" value="C2.B:_Phosphomannomutase_and_P"/>
    <property type="match status" value="1"/>
</dbReference>
<dbReference type="SFLD" id="SFLDS00003">
    <property type="entry name" value="Haloacid_Dehalogenase"/>
    <property type="match status" value="1"/>
</dbReference>
<dbReference type="NCBIfam" id="TIGR01484">
    <property type="entry name" value="HAD-SF-IIB"/>
    <property type="match status" value="1"/>
</dbReference>
<dbReference type="GO" id="GO:0000287">
    <property type="term" value="F:magnesium ion binding"/>
    <property type="evidence" value="ECO:0007669"/>
    <property type="project" value="TreeGrafter"/>
</dbReference>
<dbReference type="Gene3D" id="3.40.50.1000">
    <property type="entry name" value="HAD superfamily/HAD-like"/>
    <property type="match status" value="1"/>
</dbReference>
<dbReference type="Proteomes" id="UP000323824">
    <property type="component" value="Chromosome"/>
</dbReference>
<dbReference type="GO" id="GO:0016791">
    <property type="term" value="F:phosphatase activity"/>
    <property type="evidence" value="ECO:0007669"/>
    <property type="project" value="UniProtKB-ARBA"/>
</dbReference>
<evidence type="ECO:0000313" key="1">
    <source>
        <dbReference type="EMBL" id="QEN03976.1"/>
    </source>
</evidence>
<dbReference type="CDD" id="cd07516">
    <property type="entry name" value="HAD_Pase"/>
    <property type="match status" value="1"/>
</dbReference>
<dbReference type="NCBIfam" id="TIGR00099">
    <property type="entry name" value="Cof-subfamily"/>
    <property type="match status" value="1"/>
</dbReference>
<dbReference type="AlphaFoldDB" id="A0A5C1QAZ7"/>
<accession>A0A5C1QAZ7</accession>
<dbReference type="EMBL" id="CP035807">
    <property type="protein sequence ID" value="QEN03976.1"/>
    <property type="molecule type" value="Genomic_DNA"/>
</dbReference>
<organism evidence="1 2">
    <name type="scientific">Thiospirochaeta perfilievii</name>
    <dbReference type="NCBI Taxonomy" id="252967"/>
    <lineage>
        <taxon>Bacteria</taxon>
        <taxon>Pseudomonadati</taxon>
        <taxon>Spirochaetota</taxon>
        <taxon>Spirochaetia</taxon>
        <taxon>Spirochaetales</taxon>
        <taxon>Spirochaetaceae</taxon>
        <taxon>Thiospirochaeta</taxon>
    </lineage>
</organism>
<dbReference type="Pfam" id="PF08282">
    <property type="entry name" value="Hydrolase_3"/>
    <property type="match status" value="1"/>
</dbReference>
<name>A0A5C1QAZ7_9SPIO</name>
<dbReference type="Gene3D" id="3.30.1240.10">
    <property type="match status" value="1"/>
</dbReference>
<keyword evidence="2" id="KW-1185">Reference proteome</keyword>
<dbReference type="RefSeq" id="WP_149567233.1">
    <property type="nucleotide sequence ID" value="NZ_CP035807.1"/>
</dbReference>
<dbReference type="KEGG" id="sper:EW093_04425"/>
<dbReference type="OrthoDB" id="9781413at2"/>
<dbReference type="PANTHER" id="PTHR10000:SF8">
    <property type="entry name" value="HAD SUPERFAMILY HYDROLASE-LIKE, TYPE 3"/>
    <property type="match status" value="1"/>
</dbReference>
<proteinExistence type="predicted"/>
<sequence length="271" mass="30355">MNKDIKMIVMDLDDTLLNDDLVISDYTKQVIFNAQKKGIKIVLASGRPAPAIEKYAKELKLKENNGYVISYNGAVLTEMSTGTILNRTTLTLENIDFLLKTAKDKNLFFQTYINGKVVTDRHNQYTDFEGELTGMPVIKIENLKDEIKEEVVKIILMDDPDRLKLVEEELKTEIGNTMTMNISKPFFLEFTNTLVDKDKTITYLCNKIGIDKGSVMAIGDSFNDLSMIKGCGIGIVMSNGHNDVKKHAHHITHCNNTDGVATAINRFALAV</sequence>
<reference evidence="1 2" key="2">
    <citation type="submission" date="2019-09" db="EMBL/GenBank/DDBJ databases">
        <title>Complete Genome Sequence and Methylome Analysis of free living Spirochaetas.</title>
        <authorList>
            <person name="Leshcheva N."/>
            <person name="Mikheeva N."/>
        </authorList>
    </citation>
    <scope>NUCLEOTIDE SEQUENCE [LARGE SCALE GENOMIC DNA]</scope>
    <source>
        <strain evidence="1 2">P</strain>
    </source>
</reference>
<reference evidence="1 2" key="1">
    <citation type="submission" date="2019-02" db="EMBL/GenBank/DDBJ databases">
        <authorList>
            <person name="Fomenkov A."/>
            <person name="Dubinina G."/>
            <person name="Grabovich M."/>
            <person name="Vincze T."/>
            <person name="Roberts R.J."/>
        </authorList>
    </citation>
    <scope>NUCLEOTIDE SEQUENCE [LARGE SCALE GENOMIC DNA]</scope>
    <source>
        <strain evidence="1 2">P</strain>
    </source>
</reference>
<dbReference type="SUPFAM" id="SSF56784">
    <property type="entry name" value="HAD-like"/>
    <property type="match status" value="1"/>
</dbReference>